<gene>
    <name evidence="1" type="ORF">F383_32671</name>
</gene>
<proteinExistence type="predicted"/>
<evidence type="ECO:0000313" key="1">
    <source>
        <dbReference type="EMBL" id="KHG25577.1"/>
    </source>
</evidence>
<dbReference type="Proteomes" id="UP000032142">
    <property type="component" value="Unassembled WGS sequence"/>
</dbReference>
<organism evidence="1 2">
    <name type="scientific">Gossypium arboreum</name>
    <name type="common">Tree cotton</name>
    <name type="synonym">Gossypium nanking</name>
    <dbReference type="NCBI Taxonomy" id="29729"/>
    <lineage>
        <taxon>Eukaryota</taxon>
        <taxon>Viridiplantae</taxon>
        <taxon>Streptophyta</taxon>
        <taxon>Embryophyta</taxon>
        <taxon>Tracheophyta</taxon>
        <taxon>Spermatophyta</taxon>
        <taxon>Magnoliopsida</taxon>
        <taxon>eudicotyledons</taxon>
        <taxon>Gunneridae</taxon>
        <taxon>Pentapetalae</taxon>
        <taxon>rosids</taxon>
        <taxon>malvids</taxon>
        <taxon>Malvales</taxon>
        <taxon>Malvaceae</taxon>
        <taxon>Malvoideae</taxon>
        <taxon>Gossypium</taxon>
    </lineage>
</organism>
<evidence type="ECO:0000313" key="2">
    <source>
        <dbReference type="Proteomes" id="UP000032142"/>
    </source>
</evidence>
<protein>
    <submittedName>
        <fullName evidence="1">Uncharacterized protein</fullName>
    </submittedName>
</protein>
<reference evidence="2" key="1">
    <citation type="submission" date="2014-09" db="EMBL/GenBank/DDBJ databases">
        <authorList>
            <person name="Mudge J."/>
            <person name="Ramaraj T."/>
            <person name="Lindquist I.E."/>
            <person name="Bharti A.K."/>
            <person name="Sundararajan A."/>
            <person name="Cameron C.T."/>
            <person name="Woodward J.E."/>
            <person name="May G.D."/>
            <person name="Brubaker C."/>
            <person name="Broadhvest J."/>
            <person name="Wilkins T.A."/>
        </authorList>
    </citation>
    <scope>NUCLEOTIDE SEQUENCE</scope>
    <source>
        <strain evidence="2">cv. AKA8401</strain>
    </source>
</reference>
<name>A0A0B0PL11_GOSAR</name>
<dbReference type="EMBL" id="KN432923">
    <property type="protein sequence ID" value="KHG25577.1"/>
    <property type="molecule type" value="Genomic_DNA"/>
</dbReference>
<sequence length="33" mass="3749">MKGFGIIETRDQNEYQPGLVIPPYDVRFAGVHT</sequence>
<dbReference type="AlphaFoldDB" id="A0A0B0PL11"/>
<accession>A0A0B0PL11</accession>
<keyword evidence="2" id="KW-1185">Reference proteome</keyword>